<organism evidence="1 2">
    <name type="scientific">Pseudomonas neustonica</name>
    <dbReference type="NCBI Taxonomy" id="2487346"/>
    <lineage>
        <taxon>Bacteria</taxon>
        <taxon>Pseudomonadati</taxon>
        <taxon>Pseudomonadota</taxon>
        <taxon>Gammaproteobacteria</taxon>
        <taxon>Pseudomonadales</taxon>
        <taxon>Pseudomonadaceae</taxon>
        <taxon>Pseudomonas</taxon>
    </lineage>
</organism>
<dbReference type="Proteomes" id="UP000275199">
    <property type="component" value="Unassembled WGS sequence"/>
</dbReference>
<reference evidence="1 2" key="1">
    <citation type="submission" date="2018-11" db="EMBL/GenBank/DDBJ databases">
        <authorList>
            <person name="Jang G.I."/>
            <person name="Hwang C.Y."/>
        </authorList>
    </citation>
    <scope>NUCLEOTIDE SEQUENCE [LARGE SCALE GENOMIC DNA]</scope>
    <source>
        <strain evidence="1 2">SSM26</strain>
    </source>
</reference>
<evidence type="ECO:0000313" key="2">
    <source>
        <dbReference type="Proteomes" id="UP000275199"/>
    </source>
</evidence>
<name>A0ABX9XHT9_9PSED</name>
<proteinExistence type="predicted"/>
<sequence length="273" mass="30358">MTLPLDTLERITDTHAAANGKPLNTNTPAILLPHQFSVESLEQLEAHRARFRGRLATQSFRDFCAYVEQHQKLDDLPQGFVDQDDMSCTVLFNLGDQNLPGHGDDKATLKLKPTAAFKAMQQMAGRAHKQADLAEWMEDWHEFITVLDSTGEGMPVSAAVQKIRTITIKAQAERTSTETTFGAQRSSMDSIEAAHAEKQPADLLFLASPYDGLEARTFTLRLSILTSEPPVIKPRWVMQEQQEEEMAQEFKDKLTAEIGGLCQLTVGTFALGQ</sequence>
<accession>A0ABX9XHT9</accession>
<dbReference type="RefSeq" id="WP_123890753.1">
    <property type="nucleotide sequence ID" value="NZ_RKKU01000024.1"/>
</dbReference>
<keyword evidence="2" id="KW-1185">Reference proteome</keyword>
<dbReference type="Pfam" id="PF10065">
    <property type="entry name" value="DUF2303"/>
    <property type="match status" value="1"/>
</dbReference>
<comment type="caution">
    <text evidence="1">The sequence shown here is derived from an EMBL/GenBank/DDBJ whole genome shotgun (WGS) entry which is preliminary data.</text>
</comment>
<evidence type="ECO:0000313" key="1">
    <source>
        <dbReference type="EMBL" id="ROZ82121.1"/>
    </source>
</evidence>
<dbReference type="EMBL" id="RKKU01000024">
    <property type="protein sequence ID" value="ROZ82121.1"/>
    <property type="molecule type" value="Genomic_DNA"/>
</dbReference>
<dbReference type="InterPro" id="IPR019276">
    <property type="entry name" value="DUF2303"/>
</dbReference>
<protein>
    <submittedName>
        <fullName evidence="1">DUF2303 family protein</fullName>
    </submittedName>
</protein>
<gene>
    <name evidence="1" type="ORF">EF096_15790</name>
</gene>